<name>A0A3E3JZG1_9FIRM</name>
<evidence type="ECO:0000259" key="4">
    <source>
        <dbReference type="Pfam" id="PF01551"/>
    </source>
</evidence>
<dbReference type="InterPro" id="IPR011055">
    <property type="entry name" value="Dup_hybrid_motif"/>
</dbReference>
<comment type="caution">
    <text evidence="6">The sequence shown here is derived from an EMBL/GenBank/DDBJ whole genome shotgun (WGS) entry which is preliminary data.</text>
</comment>
<evidence type="ECO:0000256" key="3">
    <source>
        <dbReference type="SAM" id="SignalP"/>
    </source>
</evidence>
<dbReference type="Proteomes" id="UP000261080">
    <property type="component" value="Unassembled WGS sequence"/>
</dbReference>
<dbReference type="EMBL" id="QVLX01000011">
    <property type="protein sequence ID" value="RGE84873.1"/>
    <property type="molecule type" value="Genomic_DNA"/>
</dbReference>
<dbReference type="Pfam" id="PF24568">
    <property type="entry name" value="CC_PcsB"/>
    <property type="match status" value="1"/>
</dbReference>
<accession>A0A3E3JZG1</accession>
<dbReference type="RefSeq" id="WP_117493827.1">
    <property type="nucleotide sequence ID" value="NZ_BAABYU010000001.1"/>
</dbReference>
<reference evidence="6 7" key="1">
    <citation type="submission" date="2018-08" db="EMBL/GenBank/DDBJ databases">
        <title>A genome reference for cultivated species of the human gut microbiota.</title>
        <authorList>
            <person name="Zou Y."/>
            <person name="Xue W."/>
            <person name="Luo G."/>
        </authorList>
    </citation>
    <scope>NUCLEOTIDE SEQUENCE [LARGE SCALE GENOMIC DNA]</scope>
    <source>
        <strain evidence="6 7">AF37-2AT</strain>
    </source>
</reference>
<keyword evidence="7" id="KW-1185">Reference proteome</keyword>
<dbReference type="OrthoDB" id="9809488at2"/>
<dbReference type="InterPro" id="IPR057309">
    <property type="entry name" value="PcsB_CC"/>
</dbReference>
<keyword evidence="1 3" id="KW-0732">Signal</keyword>
<dbReference type="Pfam" id="PF01551">
    <property type="entry name" value="Peptidase_M23"/>
    <property type="match status" value="1"/>
</dbReference>
<gene>
    <name evidence="6" type="ORF">DW016_14435</name>
</gene>
<feature type="compositionally biased region" description="Basic and acidic residues" evidence="2">
    <location>
        <begin position="35"/>
        <end position="53"/>
    </location>
</feature>
<organism evidence="6 7">
    <name type="scientific">Sellimonas intestinalis</name>
    <dbReference type="NCBI Taxonomy" id="1653434"/>
    <lineage>
        <taxon>Bacteria</taxon>
        <taxon>Bacillati</taxon>
        <taxon>Bacillota</taxon>
        <taxon>Clostridia</taxon>
        <taxon>Lachnospirales</taxon>
        <taxon>Lachnospiraceae</taxon>
        <taxon>Sellimonas</taxon>
    </lineage>
</organism>
<feature type="region of interest" description="Disordered" evidence="2">
    <location>
        <begin position="34"/>
        <end position="57"/>
    </location>
</feature>
<dbReference type="GO" id="GO:0004222">
    <property type="term" value="F:metalloendopeptidase activity"/>
    <property type="evidence" value="ECO:0007669"/>
    <property type="project" value="TreeGrafter"/>
</dbReference>
<evidence type="ECO:0000256" key="1">
    <source>
        <dbReference type="ARBA" id="ARBA00022729"/>
    </source>
</evidence>
<sequence>MLKKKARRMAAAMMAGILTCSLTAVPVKADSISETEQRGKELQKQKEAAENEKSSLASQLNQVISDMQETEKKLTEKQDEIKKAQDELVQAQIQENDQYEAMKLRIKYMYENGNASLLEILFSAKSMGDLLNKAEYVQSISEYDRNMLEKYEKLTKEIEEKEAALEKEEEELKTLQNDLIAKRNSVNQLLAEKEVQISSLEDQIGANAAKLQELIKEAEEAKRRQEEAAAAKRAAEEAARKAALAAQQAASSSGSSSGSGSSSAGNSHVSGNGSLAYPVASPRITSGYGYRTAPTAGATSRHDGIDFGGATGTPIYASAAGTVVTAAYNSARGNYVVINHGNGLQTWYQHCSAVYVSVGQKVSKGQNIAAIGSTGIVTGPHLHYEVHVNGTPVNPLNYL</sequence>
<evidence type="ECO:0000256" key="2">
    <source>
        <dbReference type="SAM" id="MobiDB-lite"/>
    </source>
</evidence>
<feature type="chain" id="PRO_5038334635" evidence="3">
    <location>
        <begin position="25"/>
        <end position="399"/>
    </location>
</feature>
<evidence type="ECO:0000313" key="7">
    <source>
        <dbReference type="Proteomes" id="UP000261080"/>
    </source>
</evidence>
<evidence type="ECO:0000259" key="5">
    <source>
        <dbReference type="Pfam" id="PF24568"/>
    </source>
</evidence>
<dbReference type="Gene3D" id="6.10.250.3150">
    <property type="match status" value="1"/>
</dbReference>
<dbReference type="PANTHER" id="PTHR21666">
    <property type="entry name" value="PEPTIDASE-RELATED"/>
    <property type="match status" value="1"/>
</dbReference>
<feature type="compositionally biased region" description="Low complexity" evidence="2">
    <location>
        <begin position="242"/>
        <end position="265"/>
    </location>
</feature>
<dbReference type="Gene3D" id="2.70.70.10">
    <property type="entry name" value="Glucose Permease (Domain IIA)"/>
    <property type="match status" value="1"/>
</dbReference>
<dbReference type="InterPro" id="IPR016047">
    <property type="entry name" value="M23ase_b-sheet_dom"/>
</dbReference>
<dbReference type="PANTHER" id="PTHR21666:SF289">
    <property type="entry name" value="L-ALA--D-GLU ENDOPEPTIDASE"/>
    <property type="match status" value="1"/>
</dbReference>
<dbReference type="SUPFAM" id="SSF51261">
    <property type="entry name" value="Duplicated hybrid motif"/>
    <property type="match status" value="1"/>
</dbReference>
<dbReference type="CDD" id="cd12797">
    <property type="entry name" value="M23_peptidase"/>
    <property type="match status" value="1"/>
</dbReference>
<dbReference type="AlphaFoldDB" id="A0A3E3JZG1"/>
<protein>
    <submittedName>
        <fullName evidence="6">Peptidase M23</fullName>
    </submittedName>
</protein>
<feature type="domain" description="M23ase beta-sheet core" evidence="4">
    <location>
        <begin position="301"/>
        <end position="395"/>
    </location>
</feature>
<proteinExistence type="predicted"/>
<feature type="signal peptide" evidence="3">
    <location>
        <begin position="1"/>
        <end position="24"/>
    </location>
</feature>
<feature type="domain" description="Peptidoglycan hydrolase PcsB coiled-coil" evidence="5">
    <location>
        <begin position="97"/>
        <end position="161"/>
    </location>
</feature>
<evidence type="ECO:0000313" key="6">
    <source>
        <dbReference type="EMBL" id="RGE84873.1"/>
    </source>
</evidence>
<feature type="region of interest" description="Disordered" evidence="2">
    <location>
        <begin position="242"/>
        <end position="270"/>
    </location>
</feature>
<dbReference type="InterPro" id="IPR050570">
    <property type="entry name" value="Cell_wall_metabolism_enzyme"/>
</dbReference>